<keyword evidence="3" id="KW-0464">Manganese</keyword>
<dbReference type="SUPFAM" id="SSF55031">
    <property type="entry name" value="Bacterial exopeptidase dimerisation domain"/>
    <property type="match status" value="1"/>
</dbReference>
<dbReference type="NCBIfam" id="TIGR01891">
    <property type="entry name" value="amidohydrolases"/>
    <property type="match status" value="1"/>
</dbReference>
<dbReference type="GO" id="GO:0016787">
    <property type="term" value="F:hydrolase activity"/>
    <property type="evidence" value="ECO:0007669"/>
    <property type="project" value="UniProtKB-KW"/>
</dbReference>
<evidence type="ECO:0000259" key="4">
    <source>
        <dbReference type="Pfam" id="PF07687"/>
    </source>
</evidence>
<dbReference type="Pfam" id="PF01546">
    <property type="entry name" value="Peptidase_M20"/>
    <property type="match status" value="1"/>
</dbReference>
<dbReference type="CDD" id="cd03886">
    <property type="entry name" value="M20_Acy1"/>
    <property type="match status" value="1"/>
</dbReference>
<gene>
    <name evidence="5" type="ORF">SAMN05192557_0643</name>
</gene>
<evidence type="ECO:0000256" key="2">
    <source>
        <dbReference type="ARBA" id="ARBA00022801"/>
    </source>
</evidence>
<evidence type="ECO:0000313" key="5">
    <source>
        <dbReference type="EMBL" id="SEV87312.1"/>
    </source>
</evidence>
<dbReference type="EMBL" id="FOIT01000001">
    <property type="protein sequence ID" value="SEV87312.1"/>
    <property type="molecule type" value="Genomic_DNA"/>
</dbReference>
<comment type="cofactor">
    <cofactor evidence="3">
        <name>Mn(2+)</name>
        <dbReference type="ChEBI" id="CHEBI:29035"/>
    </cofactor>
    <text evidence="3">The Mn(2+) ion enhances activity.</text>
</comment>
<dbReference type="PANTHER" id="PTHR11014:SF63">
    <property type="entry name" value="METALLOPEPTIDASE, PUTATIVE (AFU_ORTHOLOGUE AFUA_6G09600)-RELATED"/>
    <property type="match status" value="1"/>
</dbReference>
<dbReference type="InterPro" id="IPR017439">
    <property type="entry name" value="Amidohydrolase"/>
</dbReference>
<keyword evidence="3" id="KW-0479">Metal-binding</keyword>
<dbReference type="InterPro" id="IPR036264">
    <property type="entry name" value="Bact_exopeptidase_dim_dom"/>
</dbReference>
<comment type="similarity">
    <text evidence="1">Belongs to the peptidase M20 family.</text>
</comment>
<feature type="binding site" evidence="3">
    <location>
        <position position="111"/>
    </location>
    <ligand>
        <name>Mn(2+)</name>
        <dbReference type="ChEBI" id="CHEBI:29035"/>
        <label>2</label>
    </ligand>
</feature>
<dbReference type="Proteomes" id="UP000243605">
    <property type="component" value="Unassembled WGS sequence"/>
</dbReference>
<evidence type="ECO:0000313" key="6">
    <source>
        <dbReference type="Proteomes" id="UP000243605"/>
    </source>
</evidence>
<name>A0A662Z555_9STAP</name>
<dbReference type="InterPro" id="IPR011650">
    <property type="entry name" value="Peptidase_M20_dimer"/>
</dbReference>
<feature type="binding site" evidence="3">
    <location>
        <position position="370"/>
    </location>
    <ligand>
        <name>Mn(2+)</name>
        <dbReference type="ChEBI" id="CHEBI:29035"/>
        <label>2</label>
    </ligand>
</feature>
<reference evidence="5 6" key="1">
    <citation type="submission" date="2016-10" db="EMBL/GenBank/DDBJ databases">
        <authorList>
            <person name="Varghese N."/>
            <person name="Submissions S."/>
        </authorList>
    </citation>
    <scope>NUCLEOTIDE SEQUENCE [LARGE SCALE GENOMIC DNA]</scope>
    <source>
        <strain evidence="5 6">IBRC-M10081</strain>
    </source>
</reference>
<accession>A0A662Z555</accession>
<dbReference type="Gene3D" id="3.30.70.360">
    <property type="match status" value="1"/>
</dbReference>
<dbReference type="SUPFAM" id="SSF53187">
    <property type="entry name" value="Zn-dependent exopeptidases"/>
    <property type="match status" value="1"/>
</dbReference>
<evidence type="ECO:0000256" key="3">
    <source>
        <dbReference type="PIRSR" id="PIRSR005962-1"/>
    </source>
</evidence>
<feature type="domain" description="Peptidase M20 dimerisation" evidence="4">
    <location>
        <begin position="194"/>
        <end position="284"/>
    </location>
</feature>
<keyword evidence="6" id="KW-1185">Reference proteome</keyword>
<dbReference type="GO" id="GO:0046872">
    <property type="term" value="F:metal ion binding"/>
    <property type="evidence" value="ECO:0007669"/>
    <property type="project" value="UniProtKB-KW"/>
</dbReference>
<proteinExistence type="inferred from homology"/>
<feature type="binding site" evidence="3">
    <location>
        <position position="173"/>
    </location>
    <ligand>
        <name>Mn(2+)</name>
        <dbReference type="ChEBI" id="CHEBI:29035"/>
        <label>1</label>
    </ligand>
</feature>
<dbReference type="FunFam" id="3.30.70.360:FF:000014">
    <property type="entry name" value="N-acyl-L-amino acid amidohydrolase"/>
    <property type="match status" value="1"/>
</dbReference>
<dbReference type="Pfam" id="PF07687">
    <property type="entry name" value="M20_dimer"/>
    <property type="match status" value="1"/>
</dbReference>
<feature type="binding site" evidence="3">
    <location>
        <position position="145"/>
    </location>
    <ligand>
        <name>Mn(2+)</name>
        <dbReference type="ChEBI" id="CHEBI:29035"/>
        <label>2</label>
    </ligand>
</feature>
<dbReference type="AlphaFoldDB" id="A0A662Z555"/>
<feature type="binding site" evidence="3">
    <location>
        <position position="109"/>
    </location>
    <ligand>
        <name>Mn(2+)</name>
        <dbReference type="ChEBI" id="CHEBI:29035"/>
        <label>2</label>
    </ligand>
</feature>
<dbReference type="PIRSF" id="PIRSF005962">
    <property type="entry name" value="Pept_M20D_amidohydro"/>
    <property type="match status" value="1"/>
</dbReference>
<dbReference type="OrthoDB" id="2985724at2"/>
<protein>
    <submittedName>
        <fullName evidence="5">Amidohydrolase</fullName>
    </submittedName>
</protein>
<dbReference type="RefSeq" id="WP_091473818.1">
    <property type="nucleotide sequence ID" value="NZ_FOIT01000001.1"/>
</dbReference>
<sequence>MERFTITKDENNFTFLQEDITSAIEFRRLLHQYPELSGEEYQTTLHIKEVLEAHQIPYESVLDTGVTAIIEGELPGATIALRADIDALPITEQNDVSYKSKHVGVMHACGHDAHTAMMLAVCKILKRHQHLINGRVIIVFQPSEEDAPIGGAGPMLEAGVFDTYKPEAIFAQHVWPGLELGKFGVMAGPIMGNSDRFKITVKGKGGHAAQPHTTVDPVIVTNQIITAIQSIVSRNVDPFDPAVITIGQINGGFAPNVIPDVVELKGSMRSLSDASRQLMKTRLLNISNEISDAHGAEVDVEIKTGYPATVNDPEWASVVRNVIQESYGSTSVPTLRPSLAGEDFSKFLLEYPGVYYWLGIDEDEPSYPLHHPKFDVNEKAFEFGIDILLKLTISALDQLNN</sequence>
<keyword evidence="2 5" id="KW-0378">Hydrolase</keyword>
<organism evidence="5 6">
    <name type="scientific">Aliicoccus persicus</name>
    <dbReference type="NCBI Taxonomy" id="930138"/>
    <lineage>
        <taxon>Bacteria</taxon>
        <taxon>Bacillati</taxon>
        <taxon>Bacillota</taxon>
        <taxon>Bacilli</taxon>
        <taxon>Bacillales</taxon>
        <taxon>Staphylococcaceae</taxon>
        <taxon>Aliicoccus</taxon>
    </lineage>
</organism>
<dbReference type="InterPro" id="IPR002933">
    <property type="entry name" value="Peptidase_M20"/>
</dbReference>
<evidence type="ECO:0000256" key="1">
    <source>
        <dbReference type="ARBA" id="ARBA00006153"/>
    </source>
</evidence>
<dbReference type="Gene3D" id="3.40.630.10">
    <property type="entry name" value="Zn peptidases"/>
    <property type="match status" value="1"/>
</dbReference>
<dbReference type="PANTHER" id="PTHR11014">
    <property type="entry name" value="PEPTIDASE M20 FAMILY MEMBER"/>
    <property type="match status" value="1"/>
</dbReference>